<dbReference type="InterPro" id="IPR011989">
    <property type="entry name" value="ARM-like"/>
</dbReference>
<keyword evidence="2" id="KW-1185">Reference proteome</keyword>
<evidence type="ECO:0000313" key="2">
    <source>
        <dbReference type="Proteomes" id="UP001596058"/>
    </source>
</evidence>
<name>A0ABW1CKV8_9ACTN</name>
<dbReference type="RefSeq" id="WP_379515662.1">
    <property type="nucleotide sequence ID" value="NZ_JBHSPA010000023.1"/>
</dbReference>
<dbReference type="Proteomes" id="UP001596058">
    <property type="component" value="Unassembled WGS sequence"/>
</dbReference>
<proteinExistence type="predicted"/>
<gene>
    <name evidence="1" type="ORF">ACFPZ3_20000</name>
</gene>
<evidence type="ECO:0000313" key="1">
    <source>
        <dbReference type="EMBL" id="MFC5826157.1"/>
    </source>
</evidence>
<dbReference type="Gene3D" id="1.25.10.10">
    <property type="entry name" value="Leucine-rich Repeat Variant"/>
    <property type="match status" value="3"/>
</dbReference>
<dbReference type="SUPFAM" id="SSF48371">
    <property type="entry name" value="ARM repeat"/>
    <property type="match status" value="1"/>
</dbReference>
<accession>A0ABW1CKV8</accession>
<dbReference type="InterPro" id="IPR016024">
    <property type="entry name" value="ARM-type_fold"/>
</dbReference>
<dbReference type="Pfam" id="PF03130">
    <property type="entry name" value="HEAT_PBS"/>
    <property type="match status" value="1"/>
</dbReference>
<protein>
    <recommendedName>
        <fullName evidence="3">HEAT repeat protein</fullName>
    </recommendedName>
</protein>
<dbReference type="EMBL" id="JBHSPA010000023">
    <property type="protein sequence ID" value="MFC5826157.1"/>
    <property type="molecule type" value="Genomic_DNA"/>
</dbReference>
<evidence type="ECO:0008006" key="3">
    <source>
        <dbReference type="Google" id="ProtNLM"/>
    </source>
</evidence>
<dbReference type="InterPro" id="IPR004155">
    <property type="entry name" value="PBS_lyase_HEAT"/>
</dbReference>
<comment type="caution">
    <text evidence="1">The sequence shown here is derived from an EMBL/GenBank/DDBJ whole genome shotgun (WGS) entry which is preliminary data.</text>
</comment>
<sequence>MFEGLHDIDWASMEHAYGPAHEVPELLLALRSTDREERHKALSRFYSAVHHQGMVVPCTTASLPFLFELAGDPTAPERTAIVELLVSIGRVAVEECEEEYADLVDFAGAATVVRERAETFVAFAADADRHVRRAAIPGLGLFLDDADRAGAVLRNRLSAEAGLVERLLIVEAMGTLALRLPTSANEVMARLAGLAADATLDPGIRLAAVVQQARCAPEQIGEDAVPTTIGLLRQMAHGAAGYPAWRNAPRQAPSAGSANRVPPQIVAAFEDLDRQGRVHAPTTDLLRTFHEALATRVPQRTALLTEQLASPDPGSRLDAIRMSQKLMTSWRGDHTWLITQVARQLRTGDHEVAAEAAAVLETCHPIAEPACELLAAYVAAYAPDLWSAPQQQLRRAYQNAVRALARLGDVRAVPSLLAALDCGVDDWRAVEVTGALPEASQELVPRLCDHVRRIDHAQQRLGMSAGSLMSALAALDDQTALPVITDTLVAAVRHEQWSTTCSALKALAAFGPAAAPALPAIRSLTAASDAHVRHAAVGAVWAVSGDQEEVMPLLHDLLGSGVFFWKTLAADVLGEIGPPVTAALPRVRELLTDNYEWVRVHGAAALWEIGGEAEARVVLDTLLQAWEQNPATANHVVACLDRMGPAAAPALPRLRSELTRPQRGGRFASIDNDEELQRISRAIVKRLA</sequence>
<reference evidence="2" key="1">
    <citation type="journal article" date="2019" name="Int. J. Syst. Evol. Microbiol.">
        <title>The Global Catalogue of Microorganisms (GCM) 10K type strain sequencing project: providing services to taxonomists for standard genome sequencing and annotation.</title>
        <authorList>
            <consortium name="The Broad Institute Genomics Platform"/>
            <consortium name="The Broad Institute Genome Sequencing Center for Infectious Disease"/>
            <person name="Wu L."/>
            <person name="Ma J."/>
        </authorList>
    </citation>
    <scope>NUCLEOTIDE SEQUENCE [LARGE SCALE GENOMIC DNA]</scope>
    <source>
        <strain evidence="2">CCUG 53903</strain>
    </source>
</reference>
<organism evidence="1 2">
    <name type="scientific">Nonomuraea insulae</name>
    <dbReference type="NCBI Taxonomy" id="1616787"/>
    <lineage>
        <taxon>Bacteria</taxon>
        <taxon>Bacillati</taxon>
        <taxon>Actinomycetota</taxon>
        <taxon>Actinomycetes</taxon>
        <taxon>Streptosporangiales</taxon>
        <taxon>Streptosporangiaceae</taxon>
        <taxon>Nonomuraea</taxon>
    </lineage>
</organism>